<dbReference type="SFLD" id="SFLDS00003">
    <property type="entry name" value="Haloacid_Dehalogenase"/>
    <property type="match status" value="1"/>
</dbReference>
<dbReference type="InterPro" id="IPR036412">
    <property type="entry name" value="HAD-like_sf"/>
</dbReference>
<dbReference type="eggNOG" id="COG0561">
    <property type="taxonomic scope" value="Bacteria"/>
</dbReference>
<dbReference type="PANTHER" id="PTHR10000:SF55">
    <property type="entry name" value="5-AMINO-6-(5-PHOSPHO-D-RIBITYLAMINO)URACIL PHOSPHATASE YCSE"/>
    <property type="match status" value="1"/>
</dbReference>
<dbReference type="SFLD" id="SFLDG01140">
    <property type="entry name" value="C2.B:_Phosphomannomutase_and_P"/>
    <property type="match status" value="1"/>
</dbReference>
<dbReference type="GO" id="GO:0016791">
    <property type="term" value="F:phosphatase activity"/>
    <property type="evidence" value="ECO:0007669"/>
    <property type="project" value="TreeGrafter"/>
</dbReference>
<dbReference type="Gene3D" id="3.30.1240.10">
    <property type="match status" value="1"/>
</dbReference>
<proteinExistence type="predicted"/>
<accession>E6TYA0</accession>
<name>E6TYA0_EVAC2</name>
<dbReference type="GO" id="GO:0000287">
    <property type="term" value="F:magnesium ion binding"/>
    <property type="evidence" value="ECO:0007669"/>
    <property type="project" value="TreeGrafter"/>
</dbReference>
<dbReference type="SUPFAM" id="SSF56784">
    <property type="entry name" value="HAD-like"/>
    <property type="match status" value="1"/>
</dbReference>
<organism evidence="1 2">
    <name type="scientific">Evansella cellulosilytica (strain ATCC 21833 / DSM 2522 / FERM P-1141 / JCM 9156 / N-4)</name>
    <name type="common">Bacillus cellulosilyticus</name>
    <dbReference type="NCBI Taxonomy" id="649639"/>
    <lineage>
        <taxon>Bacteria</taxon>
        <taxon>Bacillati</taxon>
        <taxon>Bacillota</taxon>
        <taxon>Bacilli</taxon>
        <taxon>Bacillales</taxon>
        <taxon>Bacillaceae</taxon>
        <taxon>Evansella</taxon>
    </lineage>
</organism>
<sequence length="247" mass="27623">MQAIKLIALDMDGTLLNSDHSISDANRLAIMEAEQNGMTVVISTGRSILTLKPYIESLNLSSYIVTVNGSLIWDNKGEVFDQSELAPDLIKMMWDLKKKYDLHFWAVTPEKVWRDEFPEDEIEAHEWLKFCYHIEDDKTRKTVFEFLSKDDRLEITNSNPVNLEINAAGINKASALRKICEELGITMDNVLAMGDSLNDIAMIKEAGVGVAMGNAQPVVKDAADWVTTKNNEDGVALGIKKFALKTI</sequence>
<reference evidence="1" key="1">
    <citation type="submission" date="2010-12" db="EMBL/GenBank/DDBJ databases">
        <title>Complete sequence of Bacillus cellulosilyticus DSM 2522.</title>
        <authorList>
            <consortium name="US DOE Joint Genome Institute"/>
            <person name="Lucas S."/>
            <person name="Copeland A."/>
            <person name="Lapidus A."/>
            <person name="Cheng J.-F."/>
            <person name="Bruce D."/>
            <person name="Goodwin L."/>
            <person name="Pitluck S."/>
            <person name="Chertkov O."/>
            <person name="Detter J.C."/>
            <person name="Han C."/>
            <person name="Tapia R."/>
            <person name="Land M."/>
            <person name="Hauser L."/>
            <person name="Jeffries C."/>
            <person name="Kyrpides N."/>
            <person name="Ivanova N."/>
            <person name="Mikhailova N."/>
            <person name="Brumm P."/>
            <person name="Mead D."/>
            <person name="Woyke T."/>
        </authorList>
    </citation>
    <scope>NUCLEOTIDE SEQUENCE [LARGE SCALE GENOMIC DNA]</scope>
    <source>
        <strain evidence="1">DSM 2522</strain>
    </source>
</reference>
<evidence type="ECO:0000313" key="1">
    <source>
        <dbReference type="EMBL" id="ADU32419.1"/>
    </source>
</evidence>
<keyword evidence="1" id="KW-0378">Hydrolase</keyword>
<dbReference type="CDD" id="cd07516">
    <property type="entry name" value="HAD_Pase"/>
    <property type="match status" value="1"/>
</dbReference>
<dbReference type="AlphaFoldDB" id="E6TYA0"/>
<dbReference type="GO" id="GO:0005829">
    <property type="term" value="C:cytosol"/>
    <property type="evidence" value="ECO:0007669"/>
    <property type="project" value="TreeGrafter"/>
</dbReference>
<dbReference type="NCBIfam" id="TIGR01484">
    <property type="entry name" value="HAD-SF-IIB"/>
    <property type="match status" value="1"/>
</dbReference>
<dbReference type="Proteomes" id="UP000001401">
    <property type="component" value="Chromosome"/>
</dbReference>
<protein>
    <submittedName>
        <fullName evidence="1">Cof-like hydrolase</fullName>
    </submittedName>
</protein>
<dbReference type="HOGENOM" id="CLU_044146_0_1_9"/>
<dbReference type="PROSITE" id="PS01228">
    <property type="entry name" value="COF_1"/>
    <property type="match status" value="1"/>
</dbReference>
<dbReference type="Gene3D" id="3.40.50.1000">
    <property type="entry name" value="HAD superfamily/HAD-like"/>
    <property type="match status" value="1"/>
</dbReference>
<dbReference type="InterPro" id="IPR023214">
    <property type="entry name" value="HAD_sf"/>
</dbReference>
<dbReference type="KEGG" id="bco:Bcell_4192"/>
<dbReference type="PANTHER" id="PTHR10000">
    <property type="entry name" value="PHOSPHOSERINE PHOSPHATASE"/>
    <property type="match status" value="1"/>
</dbReference>
<keyword evidence="2" id="KW-1185">Reference proteome</keyword>
<dbReference type="InterPro" id="IPR006379">
    <property type="entry name" value="HAD-SF_hydro_IIB"/>
</dbReference>
<dbReference type="Pfam" id="PF08282">
    <property type="entry name" value="Hydrolase_3"/>
    <property type="match status" value="1"/>
</dbReference>
<dbReference type="SFLD" id="SFLDG01144">
    <property type="entry name" value="C2.B.4:_PGP_Like"/>
    <property type="match status" value="1"/>
</dbReference>
<dbReference type="PROSITE" id="PS01229">
    <property type="entry name" value="COF_2"/>
    <property type="match status" value="1"/>
</dbReference>
<evidence type="ECO:0000313" key="2">
    <source>
        <dbReference type="Proteomes" id="UP000001401"/>
    </source>
</evidence>
<dbReference type="PRINTS" id="PR00119">
    <property type="entry name" value="CATATPASE"/>
</dbReference>
<dbReference type="RefSeq" id="WP_013490745.1">
    <property type="nucleotide sequence ID" value="NC_014829.1"/>
</dbReference>
<dbReference type="OrthoDB" id="9781413at2"/>
<dbReference type="EMBL" id="CP002394">
    <property type="protein sequence ID" value="ADU32419.1"/>
    <property type="molecule type" value="Genomic_DNA"/>
</dbReference>
<gene>
    <name evidence="1" type="ordered locus">Bcell_4192</name>
</gene>
<dbReference type="STRING" id="649639.Bcell_4192"/>